<evidence type="ECO:0000313" key="6">
    <source>
        <dbReference type="Proteomes" id="UP000268014"/>
    </source>
</evidence>
<sequence>MKLEAVRMDKKNDKVLKRKRSDIDSDEFDENQENIEAPGLKRQRMDHRLLTSSLMLIDRTASDGNGKMPSLRTLVSLSMVIEEPEILDGDRTEMSFRACIPADEMACAESERRLLTWAIDWTRQVADMEDAISNNDKISLLRACCVPLTLLELGIRFLTPNVIQALLKWTERHLKPLQLSPKELVLLKALVVLNIDAHGLSPTGESAVGALRDRVHTALFQQCADVCESSKAAGRLAKILLLLPQLHLIAMEVVEHQRMRHTFALPYQLNPLSVQLFGDIFKEGKTDEPYLM</sequence>
<evidence type="ECO:0000313" key="7">
    <source>
        <dbReference type="WBParaSite" id="HPLM_0001763601-mRNA-1"/>
    </source>
</evidence>
<dbReference type="WBParaSite" id="HPLM_0001763601-mRNA-1">
    <property type="protein sequence ID" value="HPLM_0001763601-mRNA-1"/>
    <property type="gene ID" value="HPLM_0001763601"/>
</dbReference>
<dbReference type="InterPro" id="IPR000536">
    <property type="entry name" value="Nucl_hrmn_rcpt_lig-bd"/>
</dbReference>
<dbReference type="PANTHER" id="PTHR47519:SF2">
    <property type="entry name" value="NUCLEAR HORMONE RECEPTOR FAMILY MEMBER NHR-97"/>
    <property type="match status" value="1"/>
</dbReference>
<dbReference type="PANTHER" id="PTHR47519">
    <property type="entry name" value="NUCLEAR HORMONE RECEPTOR FAMILY MEMBER NHR-31-RELATED"/>
    <property type="match status" value="1"/>
</dbReference>
<name>A0A0N4X070_HAEPC</name>
<feature type="domain" description="NR LBD" evidence="4">
    <location>
        <begin position="66"/>
        <end position="279"/>
    </location>
</feature>
<keyword evidence="2" id="KW-0804">Transcription</keyword>
<evidence type="ECO:0000256" key="1">
    <source>
        <dbReference type="ARBA" id="ARBA00023015"/>
    </source>
</evidence>
<keyword evidence="1" id="KW-0805">Transcription regulation</keyword>
<evidence type="ECO:0000256" key="2">
    <source>
        <dbReference type="ARBA" id="ARBA00023163"/>
    </source>
</evidence>
<protein>
    <submittedName>
        <fullName evidence="7">NR LBD domain-containing protein</fullName>
    </submittedName>
</protein>
<dbReference type="Gene3D" id="1.10.565.10">
    <property type="entry name" value="Retinoid X Receptor"/>
    <property type="match status" value="2"/>
</dbReference>
<dbReference type="InterPro" id="IPR035500">
    <property type="entry name" value="NHR-like_dom_sf"/>
</dbReference>
<organism evidence="7">
    <name type="scientific">Haemonchus placei</name>
    <name type="common">Barber's pole worm</name>
    <dbReference type="NCBI Taxonomy" id="6290"/>
    <lineage>
        <taxon>Eukaryota</taxon>
        <taxon>Metazoa</taxon>
        <taxon>Ecdysozoa</taxon>
        <taxon>Nematoda</taxon>
        <taxon>Chromadorea</taxon>
        <taxon>Rhabditida</taxon>
        <taxon>Rhabditina</taxon>
        <taxon>Rhabditomorpha</taxon>
        <taxon>Strongyloidea</taxon>
        <taxon>Trichostrongylidae</taxon>
        <taxon>Haemonchus</taxon>
    </lineage>
</organism>
<evidence type="ECO:0000313" key="5">
    <source>
        <dbReference type="EMBL" id="VDO66066.1"/>
    </source>
</evidence>
<dbReference type="InterPro" id="IPR052496">
    <property type="entry name" value="Orphan_Nuclear_Rcpt"/>
</dbReference>
<dbReference type="Proteomes" id="UP000268014">
    <property type="component" value="Unassembled WGS sequence"/>
</dbReference>
<dbReference type="OMA" id="FRACIPA"/>
<dbReference type="SMART" id="SM00430">
    <property type="entry name" value="HOLI"/>
    <property type="match status" value="1"/>
</dbReference>
<dbReference type="SUPFAM" id="SSF48508">
    <property type="entry name" value="Nuclear receptor ligand-binding domain"/>
    <property type="match status" value="1"/>
</dbReference>
<reference evidence="5 6" key="2">
    <citation type="submission" date="2018-11" db="EMBL/GenBank/DDBJ databases">
        <authorList>
            <consortium name="Pathogen Informatics"/>
        </authorList>
    </citation>
    <scope>NUCLEOTIDE SEQUENCE [LARGE SCALE GENOMIC DNA]</scope>
    <source>
        <strain evidence="5 6">MHpl1</strain>
    </source>
</reference>
<dbReference type="EMBL" id="UZAF01020072">
    <property type="protein sequence ID" value="VDO66066.1"/>
    <property type="molecule type" value="Genomic_DNA"/>
</dbReference>
<accession>A0A0N4X070</accession>
<dbReference type="Pfam" id="PF00104">
    <property type="entry name" value="Hormone_recep"/>
    <property type="match status" value="1"/>
</dbReference>
<evidence type="ECO:0000259" key="4">
    <source>
        <dbReference type="PROSITE" id="PS51843"/>
    </source>
</evidence>
<dbReference type="STRING" id="6290.A0A0N4X070"/>
<keyword evidence="3" id="KW-0675">Receptor</keyword>
<proteinExistence type="predicted"/>
<evidence type="ECO:0000256" key="3">
    <source>
        <dbReference type="ARBA" id="ARBA00023170"/>
    </source>
</evidence>
<dbReference type="AlphaFoldDB" id="A0A0N4X070"/>
<keyword evidence="6" id="KW-1185">Reference proteome</keyword>
<reference evidence="7" key="1">
    <citation type="submission" date="2017-02" db="UniProtKB">
        <authorList>
            <consortium name="WormBaseParasite"/>
        </authorList>
    </citation>
    <scope>IDENTIFICATION</scope>
</reference>
<gene>
    <name evidence="5" type="ORF">HPLM_LOCUS17628</name>
</gene>
<dbReference type="PROSITE" id="PS51843">
    <property type="entry name" value="NR_LBD"/>
    <property type="match status" value="1"/>
</dbReference>
<dbReference type="OrthoDB" id="5771769at2759"/>